<evidence type="ECO:0000256" key="1">
    <source>
        <dbReference type="ARBA" id="ARBA00004651"/>
    </source>
</evidence>
<feature type="transmembrane region" description="Helical" evidence="6">
    <location>
        <begin position="177"/>
        <end position="194"/>
    </location>
</feature>
<dbReference type="OrthoDB" id="9812084at2"/>
<evidence type="ECO:0000256" key="5">
    <source>
        <dbReference type="ARBA" id="ARBA00023136"/>
    </source>
</evidence>
<dbReference type="Proteomes" id="UP000198793">
    <property type="component" value="Unassembled WGS sequence"/>
</dbReference>
<gene>
    <name evidence="7" type="ORF">SAMN05192530_101742</name>
</gene>
<dbReference type="GO" id="GO:0005886">
    <property type="term" value="C:plasma membrane"/>
    <property type="evidence" value="ECO:0007669"/>
    <property type="project" value="UniProtKB-SubCell"/>
</dbReference>
<evidence type="ECO:0000256" key="2">
    <source>
        <dbReference type="ARBA" id="ARBA00022475"/>
    </source>
</evidence>
<dbReference type="GO" id="GO:0033228">
    <property type="term" value="P:cysteine export across plasma membrane"/>
    <property type="evidence" value="ECO:0007669"/>
    <property type="project" value="TreeGrafter"/>
</dbReference>
<sequence>MDAFLSLLVFALVATGSPGGATAMATISGVNFGFRRSLPLMSGIAAGLASMAALAGLGLGGLLSAHPSLALGMKVLGSAYLLWLAWQTAHRGAPHLSASARPNGFLAGIWMLWHNPKGWAMTTGAAATFVALASSPTHLGVLLGAVFGVLSLLSLSLWCVAGLVLTRIIRSDHQWRRLNTSLGLLLALSVVPVWL</sequence>
<dbReference type="PANTHER" id="PTHR30086:SF20">
    <property type="entry name" value="ARGININE EXPORTER PROTEIN ARGO-RELATED"/>
    <property type="match status" value="1"/>
</dbReference>
<reference evidence="7 8" key="1">
    <citation type="submission" date="2016-10" db="EMBL/GenBank/DDBJ databases">
        <authorList>
            <person name="de Groot N.N."/>
        </authorList>
    </citation>
    <scope>NUCLEOTIDE SEQUENCE [LARGE SCALE GENOMIC DNA]</scope>
    <source>
        <strain evidence="8">L7-484,KACC 16230,DSM 25025</strain>
    </source>
</reference>
<dbReference type="EMBL" id="FNIT01000001">
    <property type="protein sequence ID" value="SDN68544.1"/>
    <property type="molecule type" value="Genomic_DNA"/>
</dbReference>
<feature type="transmembrane region" description="Helical" evidence="6">
    <location>
        <begin position="39"/>
        <end position="62"/>
    </location>
</feature>
<dbReference type="AlphaFoldDB" id="A0A1H0DEH1"/>
<keyword evidence="4 6" id="KW-1133">Transmembrane helix</keyword>
<evidence type="ECO:0000256" key="6">
    <source>
        <dbReference type="SAM" id="Phobius"/>
    </source>
</evidence>
<dbReference type="RefSeq" id="WP_090668919.1">
    <property type="nucleotide sequence ID" value="NZ_FNIT01000001.1"/>
</dbReference>
<accession>A0A1H0DEH1</accession>
<feature type="transmembrane region" description="Helical" evidence="6">
    <location>
        <begin position="69"/>
        <end position="86"/>
    </location>
</feature>
<dbReference type="STRING" id="1166073.SAMN05192530_101742"/>
<keyword evidence="8" id="KW-1185">Reference proteome</keyword>
<keyword evidence="3 6" id="KW-0812">Transmembrane</keyword>
<dbReference type="GO" id="GO:0015171">
    <property type="term" value="F:amino acid transmembrane transporter activity"/>
    <property type="evidence" value="ECO:0007669"/>
    <property type="project" value="TreeGrafter"/>
</dbReference>
<dbReference type="InterPro" id="IPR001123">
    <property type="entry name" value="LeuE-type"/>
</dbReference>
<evidence type="ECO:0000256" key="4">
    <source>
        <dbReference type="ARBA" id="ARBA00022989"/>
    </source>
</evidence>
<protein>
    <submittedName>
        <fullName evidence="7">Threonine/homoserine/homoserine lactone efflux protein</fullName>
    </submittedName>
</protein>
<organism evidence="7 8">
    <name type="scientific">Aureimonas jatrophae</name>
    <dbReference type="NCBI Taxonomy" id="1166073"/>
    <lineage>
        <taxon>Bacteria</taxon>
        <taxon>Pseudomonadati</taxon>
        <taxon>Pseudomonadota</taxon>
        <taxon>Alphaproteobacteria</taxon>
        <taxon>Hyphomicrobiales</taxon>
        <taxon>Aurantimonadaceae</taxon>
        <taxon>Aureimonas</taxon>
    </lineage>
</organism>
<evidence type="ECO:0000256" key="3">
    <source>
        <dbReference type="ARBA" id="ARBA00022692"/>
    </source>
</evidence>
<feature type="transmembrane region" description="Helical" evidence="6">
    <location>
        <begin position="139"/>
        <end position="165"/>
    </location>
</feature>
<keyword evidence="5 6" id="KW-0472">Membrane</keyword>
<dbReference type="Pfam" id="PF01810">
    <property type="entry name" value="LysE"/>
    <property type="match status" value="1"/>
</dbReference>
<proteinExistence type="predicted"/>
<dbReference type="PANTHER" id="PTHR30086">
    <property type="entry name" value="ARGININE EXPORTER PROTEIN ARGO"/>
    <property type="match status" value="1"/>
</dbReference>
<comment type="subcellular location">
    <subcellularLocation>
        <location evidence="1">Cell membrane</location>
        <topology evidence="1">Multi-pass membrane protein</topology>
    </subcellularLocation>
</comment>
<evidence type="ECO:0000313" key="7">
    <source>
        <dbReference type="EMBL" id="SDN68544.1"/>
    </source>
</evidence>
<keyword evidence="2" id="KW-1003">Cell membrane</keyword>
<name>A0A1H0DEH1_9HYPH</name>
<evidence type="ECO:0000313" key="8">
    <source>
        <dbReference type="Proteomes" id="UP000198793"/>
    </source>
</evidence>